<sequence>MTIHSGQEQLIWEGETRNVTARATGGRVVLHYRLTTHYLYYETGGIPGTRQQQIPLLDIHDVDVSQTLIQKTQHVGNVLVRVPRPDGVMEVATLEWIPEPHHVRDIINQAVHAMRVAVHGRQVGERTHLGVHRFEYGAGQAPPMASGLRPVRAGRIARDDASAALSRSS</sequence>
<evidence type="ECO:0000313" key="2">
    <source>
        <dbReference type="EMBL" id="MBO2447131.1"/>
    </source>
</evidence>
<dbReference type="AlphaFoldDB" id="A0A939P7H7"/>
<evidence type="ECO:0000259" key="1">
    <source>
        <dbReference type="Pfam" id="PF03703"/>
    </source>
</evidence>
<protein>
    <submittedName>
        <fullName evidence="2">PH domain-containing protein</fullName>
    </submittedName>
</protein>
<organism evidence="2 3">
    <name type="scientific">Actinomadura barringtoniae</name>
    <dbReference type="NCBI Taxonomy" id="1427535"/>
    <lineage>
        <taxon>Bacteria</taxon>
        <taxon>Bacillati</taxon>
        <taxon>Actinomycetota</taxon>
        <taxon>Actinomycetes</taxon>
        <taxon>Streptosporangiales</taxon>
        <taxon>Thermomonosporaceae</taxon>
        <taxon>Actinomadura</taxon>
    </lineage>
</organism>
<evidence type="ECO:0000313" key="3">
    <source>
        <dbReference type="Proteomes" id="UP000669179"/>
    </source>
</evidence>
<gene>
    <name evidence="2" type="ORF">J4573_08540</name>
</gene>
<feature type="domain" description="YdbS-like PH" evidence="1">
    <location>
        <begin position="31"/>
        <end position="90"/>
    </location>
</feature>
<name>A0A939P7H7_9ACTN</name>
<dbReference type="EMBL" id="JAGEOJ010000003">
    <property type="protein sequence ID" value="MBO2447131.1"/>
    <property type="molecule type" value="Genomic_DNA"/>
</dbReference>
<keyword evidence="3" id="KW-1185">Reference proteome</keyword>
<accession>A0A939P7H7</accession>
<dbReference type="Proteomes" id="UP000669179">
    <property type="component" value="Unassembled WGS sequence"/>
</dbReference>
<reference evidence="2" key="1">
    <citation type="submission" date="2021-03" db="EMBL/GenBank/DDBJ databases">
        <authorList>
            <person name="Kanchanasin P."/>
            <person name="Saeng-In P."/>
            <person name="Phongsopitanun W."/>
            <person name="Yuki M."/>
            <person name="Kudo T."/>
            <person name="Ohkuma M."/>
            <person name="Tanasupawat S."/>
        </authorList>
    </citation>
    <scope>NUCLEOTIDE SEQUENCE</scope>
    <source>
        <strain evidence="2">GKU 128</strain>
    </source>
</reference>
<proteinExistence type="predicted"/>
<dbReference type="RefSeq" id="WP_208254733.1">
    <property type="nucleotide sequence ID" value="NZ_JAGEOJ010000003.1"/>
</dbReference>
<dbReference type="InterPro" id="IPR005182">
    <property type="entry name" value="YdbS-like_PH"/>
</dbReference>
<comment type="caution">
    <text evidence="2">The sequence shown here is derived from an EMBL/GenBank/DDBJ whole genome shotgun (WGS) entry which is preliminary data.</text>
</comment>
<dbReference type="Pfam" id="PF03703">
    <property type="entry name" value="bPH_2"/>
    <property type="match status" value="1"/>
</dbReference>